<dbReference type="Gene3D" id="3.40.630.30">
    <property type="match status" value="1"/>
</dbReference>
<dbReference type="Proteomes" id="UP000004030">
    <property type="component" value="Unassembled WGS sequence"/>
</dbReference>
<gene>
    <name evidence="2" type="ORF">NSU_0207</name>
</gene>
<evidence type="ECO:0000313" key="3">
    <source>
        <dbReference type="Proteomes" id="UP000004030"/>
    </source>
</evidence>
<reference evidence="2 3" key="1">
    <citation type="journal article" date="2012" name="J. Bacteriol.">
        <title>Genome sequence of benzo(a)pyrene-degrading bacterium Novosphingobium pentaromativorans US6-1.</title>
        <authorList>
            <person name="Luo Y.R."/>
            <person name="Kang S.G."/>
            <person name="Kim S.J."/>
            <person name="Kim M.R."/>
            <person name="Li N."/>
            <person name="Lee J.H."/>
            <person name="Kwon K.K."/>
        </authorList>
    </citation>
    <scope>NUCLEOTIDE SEQUENCE [LARGE SCALE GENOMIC DNA]</scope>
    <source>
        <strain evidence="2 3">US6-1</strain>
    </source>
</reference>
<evidence type="ECO:0000259" key="1">
    <source>
        <dbReference type="Pfam" id="PF13480"/>
    </source>
</evidence>
<dbReference type="AlphaFoldDB" id="G6E772"/>
<organism evidence="2 3">
    <name type="scientific">Novosphingobium pentaromativorans US6-1</name>
    <dbReference type="NCBI Taxonomy" id="1088721"/>
    <lineage>
        <taxon>Bacteria</taxon>
        <taxon>Pseudomonadati</taxon>
        <taxon>Pseudomonadota</taxon>
        <taxon>Alphaproteobacteria</taxon>
        <taxon>Sphingomonadales</taxon>
        <taxon>Sphingomonadaceae</taxon>
        <taxon>Novosphingobium</taxon>
    </lineage>
</organism>
<dbReference type="eggNOG" id="COG5653">
    <property type="taxonomic scope" value="Bacteria"/>
</dbReference>
<protein>
    <recommendedName>
        <fullName evidence="1">BioF2-like acetyltransferase domain-containing protein</fullName>
    </recommendedName>
</protein>
<evidence type="ECO:0000313" key="2">
    <source>
        <dbReference type="EMBL" id="EHJ62695.1"/>
    </source>
</evidence>
<dbReference type="InterPro" id="IPR038740">
    <property type="entry name" value="BioF2-like_GNAT_dom"/>
</dbReference>
<sequence>MEGIVVKIEYHSDLKELQSDAQLARLLSAECQSAPFDRLAWWEALGKHCAIAPLLAVAREGDAVAVLPLTGDGGHLSALANWYTFRFRPVVSHPPQAEVLLAQLARDLAAKARRLTLAGLPEEDGTASRIESAFRRAGWLVMREASDTNHVLEISGRSFDDYIAGRPGKLRTTLKRKTRKVAVEIITRFDAQAWEQYEAIYAESWKPEEGSPNFLRAFAKSEGEAGRLRLGIARAADDPQGPAIAAQMWTVEGGTAFIHKLAHRESARPLSPGSILSAALLRHVIEVDRVALVDFGTGDDPYKRDWMEQVRPRYRLDMFRPLDPHNWLIVARIGLRRLAASAKGG</sequence>
<name>G6E772_9SPHN</name>
<comment type="caution">
    <text evidence="2">The sequence shown here is derived from an EMBL/GenBank/DDBJ whole genome shotgun (WGS) entry which is preliminary data.</text>
</comment>
<accession>G6E772</accession>
<dbReference type="Pfam" id="PF13480">
    <property type="entry name" value="Acetyltransf_6"/>
    <property type="match status" value="1"/>
</dbReference>
<dbReference type="EMBL" id="AGFM01000006">
    <property type="protein sequence ID" value="EHJ62695.1"/>
    <property type="molecule type" value="Genomic_DNA"/>
</dbReference>
<dbReference type="InterPro" id="IPR016181">
    <property type="entry name" value="Acyl_CoA_acyltransferase"/>
</dbReference>
<dbReference type="STRING" id="1088721.JI59_19095"/>
<keyword evidence="3" id="KW-1185">Reference proteome</keyword>
<proteinExistence type="predicted"/>
<dbReference type="SUPFAM" id="SSF55729">
    <property type="entry name" value="Acyl-CoA N-acyltransferases (Nat)"/>
    <property type="match status" value="1"/>
</dbReference>
<dbReference type="PATRIC" id="fig|1088721.3.peg.203"/>
<feature type="domain" description="BioF2-like acetyltransferase" evidence="1">
    <location>
        <begin position="169"/>
        <end position="304"/>
    </location>
</feature>